<evidence type="ECO:0000313" key="2">
    <source>
        <dbReference type="EMBL" id="MBB1253205.1"/>
    </source>
</evidence>
<comment type="caution">
    <text evidence="2">The sequence shown here is derived from an EMBL/GenBank/DDBJ whole genome shotgun (WGS) entry which is preliminary data.</text>
</comment>
<dbReference type="RefSeq" id="WP_181353852.1">
    <property type="nucleotide sequence ID" value="NZ_JABJWZ010000042.1"/>
</dbReference>
<gene>
    <name evidence="2" type="ORF">H3146_07450</name>
</gene>
<feature type="chain" id="PRO_5030953437" description="HNH endonuclease" evidence="1">
    <location>
        <begin position="29"/>
        <end position="234"/>
    </location>
</feature>
<proteinExistence type="predicted"/>
<keyword evidence="1" id="KW-0732">Signal</keyword>
<dbReference type="EMBL" id="JABJWZ010000042">
    <property type="protein sequence ID" value="MBB1253205.1"/>
    <property type="molecule type" value="Genomic_DNA"/>
</dbReference>
<evidence type="ECO:0008006" key="4">
    <source>
        <dbReference type="Google" id="ProtNLM"/>
    </source>
</evidence>
<organism evidence="2 3">
    <name type="scientific">Streptomyces alkaliterrae</name>
    <dbReference type="NCBI Taxonomy" id="2213162"/>
    <lineage>
        <taxon>Bacteria</taxon>
        <taxon>Bacillati</taxon>
        <taxon>Actinomycetota</taxon>
        <taxon>Actinomycetes</taxon>
        <taxon>Kitasatosporales</taxon>
        <taxon>Streptomycetaceae</taxon>
        <taxon>Streptomyces</taxon>
    </lineage>
</organism>
<name>A0A7W3WJ84_9ACTN</name>
<dbReference type="Proteomes" id="UP000525686">
    <property type="component" value="Unassembled WGS sequence"/>
</dbReference>
<reference evidence="3" key="1">
    <citation type="submission" date="2020-05" db="EMBL/GenBank/DDBJ databases">
        <title>Classification of alakaliphilic streptomycetes isolated from an alkaline soil next to Lonar Crater, India and a proposal for the recognition of Streptomyces alkaliterrae sp. nov.</title>
        <authorList>
            <person name="Golinska P."/>
        </authorList>
    </citation>
    <scope>NUCLEOTIDE SEQUENCE [LARGE SCALE GENOMIC DNA]</scope>
    <source>
        <strain evidence="3">OF3</strain>
    </source>
</reference>
<dbReference type="AlphaFoldDB" id="A0A7W3WJ84"/>
<sequence length="234" mass="26331">MKLRGATCVLAGGAILASIFITPGNATAHSSINEQQPSPDYITGRDEDGHSWTLSTAPLDEEQLKKITASDADFAHRLPTFVPSTNNLPPAGWRACAWNAKPDKVVHDYLRIRVRYGGYIKGDTAYLECGNKDFGYKHTLNRHQKDWSAESAYIKRNWRDLAAWSITHILKDPDKVVFKSKKKTWCWSRAIFLYRGNEKIKTIYPKVGLGTTGKRILTAFPSRSQCSGKKVYPK</sequence>
<evidence type="ECO:0000256" key="1">
    <source>
        <dbReference type="SAM" id="SignalP"/>
    </source>
</evidence>
<protein>
    <recommendedName>
        <fullName evidence="4">HNH endonuclease</fullName>
    </recommendedName>
</protein>
<feature type="signal peptide" evidence="1">
    <location>
        <begin position="1"/>
        <end position="28"/>
    </location>
</feature>
<accession>A0A7W3WJ84</accession>
<evidence type="ECO:0000313" key="3">
    <source>
        <dbReference type="Proteomes" id="UP000525686"/>
    </source>
</evidence>